<accession>A0A4R1BD96</accession>
<dbReference type="PANTHER" id="PTHR43755">
    <property type="match status" value="1"/>
</dbReference>
<comment type="caution">
    <text evidence="6">The sequence shown here is derived from an EMBL/GenBank/DDBJ whole genome shotgun (WGS) entry which is preliminary data.</text>
</comment>
<proteinExistence type="predicted"/>
<dbReference type="InterPro" id="IPR023753">
    <property type="entry name" value="FAD/NAD-binding_dom"/>
</dbReference>
<evidence type="ECO:0000313" key="6">
    <source>
        <dbReference type="EMBL" id="TCJ15039.1"/>
    </source>
</evidence>
<evidence type="ECO:0000256" key="1">
    <source>
        <dbReference type="ARBA" id="ARBA00022630"/>
    </source>
</evidence>
<dbReference type="InterPro" id="IPR037092">
    <property type="entry name" value="FlavoCytC_S_DH_flav-bd_sf"/>
</dbReference>
<dbReference type="PROSITE" id="PS51257">
    <property type="entry name" value="PROKAR_LIPOPROTEIN"/>
    <property type="match status" value="1"/>
</dbReference>
<dbReference type="PROSITE" id="PS51318">
    <property type="entry name" value="TAT"/>
    <property type="match status" value="1"/>
</dbReference>
<evidence type="ECO:0000313" key="7">
    <source>
        <dbReference type="Proteomes" id="UP000295443"/>
    </source>
</evidence>
<dbReference type="Gene3D" id="3.50.50.60">
    <property type="entry name" value="FAD/NAD(P)-binding domain"/>
    <property type="match status" value="2"/>
</dbReference>
<dbReference type="GO" id="GO:0050660">
    <property type="term" value="F:flavin adenine dinucleotide binding"/>
    <property type="evidence" value="ECO:0007669"/>
    <property type="project" value="InterPro"/>
</dbReference>
<dbReference type="InterPro" id="IPR019546">
    <property type="entry name" value="TAT_signal_bac_arc"/>
</dbReference>
<keyword evidence="1" id="KW-0285">Flavoprotein</keyword>
<feature type="domain" description="Flavocytochrome c sulphide dehydrogenase flavin-binding" evidence="4">
    <location>
        <begin position="364"/>
        <end position="430"/>
    </location>
</feature>
<dbReference type="Pfam" id="PF09242">
    <property type="entry name" value="FCSD-flav_bind"/>
    <property type="match status" value="1"/>
</dbReference>
<dbReference type="PANTHER" id="PTHR43755:SF1">
    <property type="entry name" value="FAD-DEPENDENT PYRIDINE NUCLEOTIDE-DISULPHIDE OXIDOREDUCTASE"/>
    <property type="match status" value="1"/>
</dbReference>
<dbReference type="Pfam" id="PF07992">
    <property type="entry name" value="Pyr_redox_2"/>
    <property type="match status" value="1"/>
</dbReference>
<evidence type="ECO:0000256" key="2">
    <source>
        <dbReference type="ARBA" id="ARBA00022827"/>
    </source>
</evidence>
<keyword evidence="7" id="KW-1185">Reference proteome</keyword>
<dbReference type="Gene3D" id="3.90.760.10">
    <property type="entry name" value="Flavocytochrome c sulphide dehydrogenase, flavin-binding domain"/>
    <property type="match status" value="1"/>
</dbReference>
<dbReference type="AlphaFoldDB" id="A0A4R1BD96"/>
<dbReference type="Pfam" id="PF21706">
    <property type="entry name" value="FCSD_central"/>
    <property type="match status" value="1"/>
</dbReference>
<dbReference type="InterPro" id="IPR036188">
    <property type="entry name" value="FAD/NAD-bd_sf"/>
</dbReference>
<reference evidence="6 7" key="1">
    <citation type="submission" date="2019-03" db="EMBL/GenBank/DDBJ databases">
        <title>Genome sequence of Thiobacillaceae bacterium LSR1, a sulfur-oxidizing bacterium isolated from freshwater sediment.</title>
        <authorList>
            <person name="Li S."/>
        </authorList>
    </citation>
    <scope>NUCLEOTIDE SEQUENCE [LARGE SCALE GENOMIC DNA]</scope>
    <source>
        <strain evidence="6 7">LSR1</strain>
    </source>
</reference>
<dbReference type="InterPro" id="IPR049386">
    <property type="entry name" value="FCSD_central"/>
</dbReference>
<dbReference type="RefSeq" id="WP_131446488.1">
    <property type="nucleotide sequence ID" value="NZ_SJZB01000031.1"/>
</dbReference>
<protein>
    <submittedName>
        <fullName evidence="6">Twin-arginine translocation signal domain-containing protein</fullName>
    </submittedName>
</protein>
<name>A0A4R1BD96_9PROT</name>
<dbReference type="SUPFAM" id="SSF51905">
    <property type="entry name" value="FAD/NAD(P)-binding domain"/>
    <property type="match status" value="2"/>
</dbReference>
<dbReference type="Proteomes" id="UP000295443">
    <property type="component" value="Unassembled WGS sequence"/>
</dbReference>
<organism evidence="6 7">
    <name type="scientific">Parasulfuritortus cantonensis</name>
    <dbReference type="NCBI Taxonomy" id="2528202"/>
    <lineage>
        <taxon>Bacteria</taxon>
        <taxon>Pseudomonadati</taxon>
        <taxon>Pseudomonadota</taxon>
        <taxon>Betaproteobacteria</taxon>
        <taxon>Nitrosomonadales</taxon>
        <taxon>Thiobacillaceae</taxon>
        <taxon>Parasulfuritortus</taxon>
    </lineage>
</organism>
<dbReference type="NCBIfam" id="TIGR01409">
    <property type="entry name" value="TAT_signal_seq"/>
    <property type="match status" value="1"/>
</dbReference>
<dbReference type="InterPro" id="IPR052541">
    <property type="entry name" value="SQRD"/>
</dbReference>
<dbReference type="InterPro" id="IPR006311">
    <property type="entry name" value="TAT_signal"/>
</dbReference>
<sequence length="442" mass="47760">MTINRRDFLKVSAGAASLAAVGTLGGCASVQTGSAGPKVVVVGAGFGGCTFAKYLKAWYPAANVTLIEPNDHFTSCPFSNTVLAGINKMEDIELPYTYISKLVDTWVPDTVVAIDTAKQTVTTAGGKTFPYDRLVLSGGIELLFDRVQGYDAETQKTIKHAWKASRDQTGVLRQQLEAMPDGGTFVMSVPMSPYRCPPGPYERACMVATYFKEAKPKSKIIILDGNPDIASKKPLFLAAWKKHFGYGTDNSMIDYRPNNMPRSVDAKKMMVGTEFDDVKGDVINVVPPMRAAAVTGLAGVRDGNNGNWCTIDYLTFESKVAKNVHILGDSALTNFPKSGSVANNTGKMCAYALSEIFAGHQPDPAPVVTNTCYSGTGQGTAFHVATVFRWNEEKKSLVPPKDANGISAEESELEMAYMEAWAMNVWSDTLDLPADYKFTAKG</sequence>
<dbReference type="EMBL" id="SJZB01000031">
    <property type="protein sequence ID" value="TCJ15039.1"/>
    <property type="molecule type" value="Genomic_DNA"/>
</dbReference>
<keyword evidence="2" id="KW-0274">FAD</keyword>
<evidence type="ECO:0000259" key="4">
    <source>
        <dbReference type="Pfam" id="PF09242"/>
    </source>
</evidence>
<feature type="domain" description="FAD/NAD(P)-binding" evidence="3">
    <location>
        <begin position="38"/>
        <end position="150"/>
    </location>
</feature>
<dbReference type="SUPFAM" id="SSF55424">
    <property type="entry name" value="FAD/NAD-linked reductases, dimerisation (C-terminal) domain"/>
    <property type="match status" value="1"/>
</dbReference>
<dbReference type="InterPro" id="IPR015323">
    <property type="entry name" value="FlavoCytC_S_DH_flav-bd"/>
</dbReference>
<dbReference type="OrthoDB" id="9802771at2"/>
<evidence type="ECO:0000259" key="3">
    <source>
        <dbReference type="Pfam" id="PF07992"/>
    </source>
</evidence>
<dbReference type="GO" id="GO:0016491">
    <property type="term" value="F:oxidoreductase activity"/>
    <property type="evidence" value="ECO:0007669"/>
    <property type="project" value="InterPro"/>
</dbReference>
<dbReference type="InterPro" id="IPR016156">
    <property type="entry name" value="FAD/NAD-linked_Rdtase_dimer_sf"/>
</dbReference>
<feature type="domain" description="Sulfide dehydrogenase [flavocytochrome c] flavoprotein chain central" evidence="5">
    <location>
        <begin position="169"/>
        <end position="287"/>
    </location>
</feature>
<evidence type="ECO:0000259" key="5">
    <source>
        <dbReference type="Pfam" id="PF21706"/>
    </source>
</evidence>
<gene>
    <name evidence="6" type="ORF">EZJ19_08225</name>
</gene>